<evidence type="ECO:0000313" key="1">
    <source>
        <dbReference type="EMBL" id="KAF3332442.1"/>
    </source>
</evidence>
<comment type="caution">
    <text evidence="1">The sequence shown here is derived from an EMBL/GenBank/DDBJ whole genome shotgun (WGS) entry which is preliminary data.</text>
</comment>
<protein>
    <submittedName>
        <fullName evidence="1">Uncharacterized protein</fullName>
    </submittedName>
</protein>
<evidence type="ECO:0000313" key="2">
    <source>
        <dbReference type="Proteomes" id="UP000623129"/>
    </source>
</evidence>
<dbReference type="AlphaFoldDB" id="A0A833VBI4"/>
<proteinExistence type="predicted"/>
<keyword evidence="2" id="KW-1185">Reference proteome</keyword>
<name>A0A833VBI4_9POAL</name>
<dbReference type="EMBL" id="SWLB01000011">
    <property type="protein sequence ID" value="KAF3332442.1"/>
    <property type="molecule type" value="Genomic_DNA"/>
</dbReference>
<gene>
    <name evidence="1" type="ORF">FCM35_KLT02019</name>
</gene>
<dbReference type="Proteomes" id="UP000623129">
    <property type="component" value="Unassembled WGS sequence"/>
</dbReference>
<organism evidence="1 2">
    <name type="scientific">Carex littledalei</name>
    <dbReference type="NCBI Taxonomy" id="544730"/>
    <lineage>
        <taxon>Eukaryota</taxon>
        <taxon>Viridiplantae</taxon>
        <taxon>Streptophyta</taxon>
        <taxon>Embryophyta</taxon>
        <taxon>Tracheophyta</taxon>
        <taxon>Spermatophyta</taxon>
        <taxon>Magnoliopsida</taxon>
        <taxon>Liliopsida</taxon>
        <taxon>Poales</taxon>
        <taxon>Cyperaceae</taxon>
        <taxon>Cyperoideae</taxon>
        <taxon>Cariceae</taxon>
        <taxon>Carex</taxon>
        <taxon>Carex subgen. Euthyceras</taxon>
    </lineage>
</organism>
<reference evidence="1" key="1">
    <citation type="submission" date="2020-01" db="EMBL/GenBank/DDBJ databases">
        <title>Genome sequence of Kobresia littledalei, the first chromosome-level genome in the family Cyperaceae.</title>
        <authorList>
            <person name="Qu G."/>
        </authorList>
    </citation>
    <scope>NUCLEOTIDE SEQUENCE</scope>
    <source>
        <strain evidence="1">C.B.Clarke</strain>
        <tissue evidence="1">Leaf</tissue>
    </source>
</reference>
<accession>A0A833VBI4</accession>
<sequence>MNSDADRRAPLSAPQAPSGFFSLPSSFPERSFFSTLSVPSSLPSLKFSRILSNGGHLILPTNPQLPPLLHQFSSHFAPLATDESALESRSQSSVSSYFRDVK</sequence>